<name>A0A1W0VXJ0_SORBI</name>
<evidence type="ECO:0000313" key="3">
    <source>
        <dbReference type="Proteomes" id="UP000000768"/>
    </source>
</evidence>
<dbReference type="Proteomes" id="UP000000768">
    <property type="component" value="Chromosome 3"/>
</dbReference>
<proteinExistence type="predicted"/>
<organism evidence="2 3">
    <name type="scientific">Sorghum bicolor</name>
    <name type="common">Sorghum</name>
    <name type="synonym">Sorghum vulgare</name>
    <dbReference type="NCBI Taxonomy" id="4558"/>
    <lineage>
        <taxon>Eukaryota</taxon>
        <taxon>Viridiplantae</taxon>
        <taxon>Streptophyta</taxon>
        <taxon>Embryophyta</taxon>
        <taxon>Tracheophyta</taxon>
        <taxon>Spermatophyta</taxon>
        <taxon>Magnoliopsida</taxon>
        <taxon>Liliopsida</taxon>
        <taxon>Poales</taxon>
        <taxon>Poaceae</taxon>
        <taxon>PACMAD clade</taxon>
        <taxon>Panicoideae</taxon>
        <taxon>Andropogonodae</taxon>
        <taxon>Andropogoneae</taxon>
        <taxon>Sorghinae</taxon>
        <taxon>Sorghum</taxon>
    </lineage>
</organism>
<dbReference type="Gramene" id="OQU86816">
    <property type="protein sequence ID" value="OQU86816"/>
    <property type="gene ID" value="SORBI_3003G155350"/>
</dbReference>
<evidence type="ECO:0000256" key="1">
    <source>
        <dbReference type="SAM" id="MobiDB-lite"/>
    </source>
</evidence>
<gene>
    <name evidence="2" type="ORF">SORBI_3003G155350</name>
</gene>
<dbReference type="AlphaFoldDB" id="A0A1W0VXJ0"/>
<sequence length="115" mass="13441">MPTNKYIKRRSGTKSGRGRRDRGRRARERAKGRRWLMSRKRTHHILCQPQQLPLRLAKKCACISSGLDYIEVKIDIFVRIVACLLTGDPEHHLESSKKQRKSLLLAWLWVLLSLP</sequence>
<reference evidence="2 3" key="1">
    <citation type="journal article" date="2009" name="Nature">
        <title>The Sorghum bicolor genome and the diversification of grasses.</title>
        <authorList>
            <person name="Paterson A.H."/>
            <person name="Bowers J.E."/>
            <person name="Bruggmann R."/>
            <person name="Dubchak I."/>
            <person name="Grimwood J."/>
            <person name="Gundlach H."/>
            <person name="Haberer G."/>
            <person name="Hellsten U."/>
            <person name="Mitros T."/>
            <person name="Poliakov A."/>
            <person name="Schmutz J."/>
            <person name="Spannagl M."/>
            <person name="Tang H."/>
            <person name="Wang X."/>
            <person name="Wicker T."/>
            <person name="Bharti A.K."/>
            <person name="Chapman J."/>
            <person name="Feltus F.A."/>
            <person name="Gowik U."/>
            <person name="Grigoriev I.V."/>
            <person name="Lyons E."/>
            <person name="Maher C.A."/>
            <person name="Martis M."/>
            <person name="Narechania A."/>
            <person name="Otillar R.P."/>
            <person name="Penning B.W."/>
            <person name="Salamov A.A."/>
            <person name="Wang Y."/>
            <person name="Zhang L."/>
            <person name="Carpita N.C."/>
            <person name="Freeling M."/>
            <person name="Gingle A.R."/>
            <person name="Hash C.T."/>
            <person name="Keller B."/>
            <person name="Klein P."/>
            <person name="Kresovich S."/>
            <person name="McCann M.C."/>
            <person name="Ming R."/>
            <person name="Peterson D.G."/>
            <person name="Mehboob-ur-Rahman"/>
            <person name="Ware D."/>
            <person name="Westhoff P."/>
            <person name="Mayer K.F."/>
            <person name="Messing J."/>
            <person name="Rokhsar D.S."/>
        </authorList>
    </citation>
    <scope>NUCLEOTIDE SEQUENCE [LARGE SCALE GENOMIC DNA]</scope>
    <source>
        <strain evidence="3">cv. BTx623</strain>
    </source>
</reference>
<protein>
    <submittedName>
        <fullName evidence="2">Uncharacterized protein</fullName>
    </submittedName>
</protein>
<dbReference type="EMBL" id="CM000762">
    <property type="protein sequence ID" value="OQU86816.1"/>
    <property type="molecule type" value="Genomic_DNA"/>
</dbReference>
<dbReference type="InParanoid" id="A0A1W0VXJ0"/>
<accession>A0A1W0VXJ0</accession>
<keyword evidence="3" id="KW-1185">Reference proteome</keyword>
<reference evidence="3" key="2">
    <citation type="journal article" date="2018" name="Plant J.">
        <title>The Sorghum bicolor reference genome: improved assembly, gene annotations, a transcriptome atlas, and signatures of genome organization.</title>
        <authorList>
            <person name="McCormick R.F."/>
            <person name="Truong S.K."/>
            <person name="Sreedasyam A."/>
            <person name="Jenkins J."/>
            <person name="Shu S."/>
            <person name="Sims D."/>
            <person name="Kennedy M."/>
            <person name="Amirebrahimi M."/>
            <person name="Weers B.D."/>
            <person name="McKinley B."/>
            <person name="Mattison A."/>
            <person name="Morishige D.T."/>
            <person name="Grimwood J."/>
            <person name="Schmutz J."/>
            <person name="Mullet J.E."/>
        </authorList>
    </citation>
    <scope>NUCLEOTIDE SEQUENCE [LARGE SCALE GENOMIC DNA]</scope>
    <source>
        <strain evidence="3">cv. BTx623</strain>
    </source>
</reference>
<evidence type="ECO:0000313" key="2">
    <source>
        <dbReference type="EMBL" id="OQU86816.1"/>
    </source>
</evidence>
<feature type="region of interest" description="Disordered" evidence="1">
    <location>
        <begin position="1"/>
        <end position="31"/>
    </location>
</feature>